<organism evidence="2 3">
    <name type="scientific">Streptococcus phocae</name>
    <dbReference type="NCBI Taxonomy" id="119224"/>
    <lineage>
        <taxon>Bacteria</taxon>
        <taxon>Bacillati</taxon>
        <taxon>Bacillota</taxon>
        <taxon>Bacilli</taxon>
        <taxon>Lactobacillales</taxon>
        <taxon>Streptococcaceae</taxon>
        <taxon>Streptococcus</taxon>
    </lineage>
</organism>
<evidence type="ECO:0000313" key="3">
    <source>
        <dbReference type="Proteomes" id="UP000049578"/>
    </source>
</evidence>
<accession>A0A0P6S5L8</accession>
<dbReference type="SUPFAM" id="SSF101094">
    <property type="entry name" value="Staphylocoagulase"/>
    <property type="match status" value="1"/>
</dbReference>
<sequence>MNKKFLKSVAIAGLASTILGMEQTVGAVVNNKKYHSQFKKVEKEFQELKGTKIHTGHVKDITNNLLDLIAIVHYILAKNEFRDEAYDNARTKLDLAVSGYELYLSSRATDENGLKKIFSNDELDSIKKMEPVYRQVASLNMLQYNKIKAEIEAALKEFAEEVGNIQYNSPELFSHAYYMDPKFDTYTNKNNDKILAEIFIEEGYYDKFYQQVNDGYQNPHLSGFYLYKEKVREILILQHKIDSIVNKEDEHTDSLQELALASGVIFNTNKRKSKLTSNFDKGEIVPHLVLAEDIPNLKVAEQKIAELGGVLYDYYEAIKDTEGIEKFKAYKNTPKQIVQEKIEETQEKKEYEKSKSKIEERLRNNKVLSINPLINTHSIPTVTTQTSDRIIDPIKQEKKVQTFTIEFPAIFSGRNNGKTLPSVKRYGSTPALGIIDYSKTSSLSGLIGVREDVAEPYTIDIDYKVDSVTSNQAKVIEETIKQVVPEIEVEAVPQVEVIDNRFSDYRKKEAGRIMTEYAEMRNSLHFYDWDAKVVDLVQKGNSKFKEIEDALSNSKKVTEQELIFATDWLDILRANLQIRTEELSYQELNRLHHAE</sequence>
<keyword evidence="3" id="KW-1185">Reference proteome</keyword>
<dbReference type="PATRIC" id="fig|119224.3.peg.361"/>
<dbReference type="Proteomes" id="UP000049578">
    <property type="component" value="Unassembled WGS sequence"/>
</dbReference>
<proteinExistence type="predicted"/>
<dbReference type="RefSeq" id="WP_054278643.1">
    <property type="nucleotide sequence ID" value="NZ_LHQM01000013.1"/>
</dbReference>
<dbReference type="InterPro" id="IPR043072">
    <property type="entry name" value="Staphylcoagulase_N_1"/>
</dbReference>
<gene>
    <name evidence="2" type="ORF">AKK44_04150</name>
</gene>
<dbReference type="AlphaFoldDB" id="A0A0P6S5L8"/>
<dbReference type="Gene3D" id="1.20.120.750">
    <property type="entry name" value="Staphylcoagulase, helix bundle domain 1"/>
    <property type="match status" value="1"/>
</dbReference>
<comment type="caution">
    <text evidence="2">The sequence shown here is derived from an EMBL/GenBank/DDBJ whole genome shotgun (WGS) entry which is preliminary data.</text>
</comment>
<name>A0A0P6S5L8_9STRE</name>
<feature type="domain" description="Staphylocoagulase N-terminal subdomain 1" evidence="1">
    <location>
        <begin position="40"/>
        <end position="181"/>
    </location>
</feature>
<reference evidence="2 3" key="1">
    <citation type="submission" date="2015-08" db="EMBL/GenBank/DDBJ databases">
        <title>Genome sequence of Streptococcus phocae subsp. phocae ATCC 51973T isolated from liver specimen obtained from seal.</title>
        <authorList>
            <person name="Avendano-Herrera R."/>
        </authorList>
    </citation>
    <scope>NUCLEOTIDE SEQUENCE [LARGE SCALE GENOMIC DNA]</scope>
    <source>
        <strain evidence="2 3">ATCC 51973</strain>
    </source>
</reference>
<dbReference type="InterPro" id="IPR014874">
    <property type="entry name" value="Staphylocoagulase_N"/>
</dbReference>
<evidence type="ECO:0000259" key="1">
    <source>
        <dbReference type="Pfam" id="PF08764"/>
    </source>
</evidence>
<protein>
    <recommendedName>
        <fullName evidence="1">Staphylocoagulase N-terminal subdomain 1 domain-containing protein</fullName>
    </recommendedName>
</protein>
<evidence type="ECO:0000313" key="2">
    <source>
        <dbReference type="EMBL" id="KPJ22433.1"/>
    </source>
</evidence>
<dbReference type="Pfam" id="PF08764">
    <property type="entry name" value="Coagulase"/>
    <property type="match status" value="1"/>
</dbReference>
<dbReference type="EMBL" id="LHQM01000013">
    <property type="protein sequence ID" value="KPJ22433.1"/>
    <property type="molecule type" value="Genomic_DNA"/>
</dbReference>